<keyword evidence="3" id="KW-1185">Reference proteome</keyword>
<dbReference type="AlphaFoldDB" id="A0A316VXD3"/>
<name>A0A316VXD3_9BASI</name>
<dbReference type="Proteomes" id="UP000245783">
    <property type="component" value="Unassembled WGS sequence"/>
</dbReference>
<protein>
    <submittedName>
        <fullName evidence="2">Uncharacterized protein</fullName>
    </submittedName>
</protein>
<dbReference type="RefSeq" id="XP_025368253.1">
    <property type="nucleotide sequence ID" value="XM_025515687.1"/>
</dbReference>
<gene>
    <name evidence="2" type="ORF">IE81DRAFT_342292</name>
</gene>
<dbReference type="EMBL" id="KZ819399">
    <property type="protein sequence ID" value="PWN41093.1"/>
    <property type="molecule type" value="Genomic_DNA"/>
</dbReference>
<dbReference type="STRING" id="1522189.A0A316VXD3"/>
<evidence type="ECO:0000313" key="3">
    <source>
        <dbReference type="Proteomes" id="UP000245783"/>
    </source>
</evidence>
<sequence>MQETSGSEGSAANEPMDVDHTGASLSTAARAPVSQGSPRQIAAEQWLEGLMSRTSQRHYDILLHLWSHCGPEHAEFERFIASADFYVTAVHSECAFDPPPERIRNLFKGFTRLRMLELLCHQQDQSNPAVRSHIYFKQYNKLSKAFFETEYLGTADDFFVRTLADYEARFTPERLEAVSKIPRSADEEGTKVQLEVHGDTLWHSRSLAIVQSSGTGKSRLVERLNGRVSCEQQPSEVHLAFSLCLRREDEAAFPLGDWRFYKWLTEDLRPVVSHSSPHAVALVYNIRWMTLLRAIYQASATAVCRMAGEPTAESLAKHWKTECGAKIRTLEDDTRHEAHADVHLYNETERLAEDLWSSALSSLYAGKAFIDHERYESVHQLNKRLLREDAMSLYQSLDTIHNTRAWFHVCLDEIANIQPPHFNQPPPFSKDFVPTSKFSWVERLRSVFCPDDGELELPPRFWLIMLGTNASFAALTPPTKEASSFRIANGRLSHFPPYMHTSTNVWLTAHEDYKRKIFTASPYTASRPHLLARWGRPLWQSVMSYDKTTPMLADPTSSLSGEYLSFVTRKLLRAGSEQNELFEIELTSERCFALLSQRIMLDDGHDYGEFGDPHSHRVEANKQAYASLQRQQVDEHLRMLYALSTSGDTLGTYIACEPLVSHAAAVFMATPRDPTASKATVWARCWEHFRALVGNCVVYDQGTYGEITAQALLTVCKDATPRPSAGASNLPNQLARTDPVHHFVELRAYLESLFSTQNIKESARTQGAENAGQAAWANLLESTGDVWVNFTRFHRLRRLVQTINTDVLWDAWVHMTAIVGAKGQANWDLLIPVYCGAITEPLNPLAFSFIEVQVKAHKTPYTAVMEPSATAEFLTSLVQPPIILLLNVGNSAPNNAEVIVQPHLPSTRIETRNTRSRKRYWQISTRGLLRVNHPGLDALLPSSAGMNDFPISKHPPEVLDAWSEQRRHRMEARNDPEHDEWLRNLVEAESDLAPFFRGRSPAYTTHTLEKLAISYSHCADRRLPSSTFTSSPRAYPFQPMVMDLVLQKISRIEEETRPPKRSLSQLPQFAILAR</sequence>
<feature type="compositionally biased region" description="Polar residues" evidence="1">
    <location>
        <begin position="1"/>
        <end position="10"/>
    </location>
</feature>
<dbReference type="PANTHER" id="PTHR33266:SF1">
    <property type="entry name" value="F-BOX DOMAIN-CONTAINING PROTEIN"/>
    <property type="match status" value="1"/>
</dbReference>
<proteinExistence type="predicted"/>
<dbReference type="GeneID" id="37037557"/>
<dbReference type="InParanoid" id="A0A316VXD3"/>
<reference evidence="2 3" key="1">
    <citation type="journal article" date="2018" name="Mol. Biol. Evol.">
        <title>Broad Genomic Sampling Reveals a Smut Pathogenic Ancestry of the Fungal Clade Ustilaginomycotina.</title>
        <authorList>
            <person name="Kijpornyongpan T."/>
            <person name="Mondo S.J."/>
            <person name="Barry K."/>
            <person name="Sandor L."/>
            <person name="Lee J."/>
            <person name="Lipzen A."/>
            <person name="Pangilinan J."/>
            <person name="LaButti K."/>
            <person name="Hainaut M."/>
            <person name="Henrissat B."/>
            <person name="Grigoriev I.V."/>
            <person name="Spatafora J.W."/>
            <person name="Aime M.C."/>
        </authorList>
    </citation>
    <scope>NUCLEOTIDE SEQUENCE [LARGE SCALE GENOMIC DNA]</scope>
    <source>
        <strain evidence="2 3">MCA 4658</strain>
    </source>
</reference>
<organism evidence="2 3">
    <name type="scientific">Ceraceosorus guamensis</name>
    <dbReference type="NCBI Taxonomy" id="1522189"/>
    <lineage>
        <taxon>Eukaryota</taxon>
        <taxon>Fungi</taxon>
        <taxon>Dikarya</taxon>
        <taxon>Basidiomycota</taxon>
        <taxon>Ustilaginomycotina</taxon>
        <taxon>Exobasidiomycetes</taxon>
        <taxon>Ceraceosorales</taxon>
        <taxon>Ceraceosoraceae</taxon>
        <taxon>Ceraceosorus</taxon>
    </lineage>
</organism>
<dbReference type="OrthoDB" id="107110at2759"/>
<evidence type="ECO:0000313" key="2">
    <source>
        <dbReference type="EMBL" id="PWN41093.1"/>
    </source>
</evidence>
<feature type="region of interest" description="Disordered" evidence="1">
    <location>
        <begin position="1"/>
        <end position="20"/>
    </location>
</feature>
<accession>A0A316VXD3</accession>
<dbReference type="PANTHER" id="PTHR33266">
    <property type="entry name" value="CHROMOSOME 15, WHOLE GENOME SHOTGUN SEQUENCE"/>
    <property type="match status" value="1"/>
</dbReference>
<evidence type="ECO:0000256" key="1">
    <source>
        <dbReference type="SAM" id="MobiDB-lite"/>
    </source>
</evidence>